<dbReference type="Proteomes" id="UP000789396">
    <property type="component" value="Unassembled WGS sequence"/>
</dbReference>
<protein>
    <submittedName>
        <fullName evidence="1">16803_t:CDS:1</fullName>
    </submittedName>
</protein>
<gene>
    <name evidence="1" type="ORF">RFULGI_LOCUS16635</name>
</gene>
<accession>A0A9N9JND6</accession>
<comment type="caution">
    <text evidence="1">The sequence shown here is derived from an EMBL/GenBank/DDBJ whole genome shotgun (WGS) entry which is preliminary data.</text>
</comment>
<feature type="non-terminal residue" evidence="1">
    <location>
        <position position="44"/>
    </location>
</feature>
<evidence type="ECO:0000313" key="2">
    <source>
        <dbReference type="Proteomes" id="UP000789396"/>
    </source>
</evidence>
<keyword evidence="2" id="KW-1185">Reference proteome</keyword>
<dbReference type="OrthoDB" id="244158at2759"/>
<organism evidence="1 2">
    <name type="scientific">Racocetra fulgida</name>
    <dbReference type="NCBI Taxonomy" id="60492"/>
    <lineage>
        <taxon>Eukaryota</taxon>
        <taxon>Fungi</taxon>
        <taxon>Fungi incertae sedis</taxon>
        <taxon>Mucoromycota</taxon>
        <taxon>Glomeromycotina</taxon>
        <taxon>Glomeromycetes</taxon>
        <taxon>Diversisporales</taxon>
        <taxon>Gigasporaceae</taxon>
        <taxon>Racocetra</taxon>
    </lineage>
</organism>
<name>A0A9N9JND6_9GLOM</name>
<sequence>MEDVDFNLTAKNRDRFTQNLNTFKRELTNGNVILVPPPMDAKTN</sequence>
<proteinExistence type="predicted"/>
<dbReference type="AlphaFoldDB" id="A0A9N9JND6"/>
<dbReference type="EMBL" id="CAJVPZ010060136">
    <property type="protein sequence ID" value="CAG8789886.1"/>
    <property type="molecule type" value="Genomic_DNA"/>
</dbReference>
<reference evidence="1" key="1">
    <citation type="submission" date="2021-06" db="EMBL/GenBank/DDBJ databases">
        <authorList>
            <person name="Kallberg Y."/>
            <person name="Tangrot J."/>
            <person name="Rosling A."/>
        </authorList>
    </citation>
    <scope>NUCLEOTIDE SEQUENCE</scope>
    <source>
        <strain evidence="1">IN212</strain>
    </source>
</reference>
<evidence type="ECO:0000313" key="1">
    <source>
        <dbReference type="EMBL" id="CAG8789886.1"/>
    </source>
</evidence>